<comment type="caution">
    <text evidence="3">The sequence shown here is derived from an EMBL/GenBank/DDBJ whole genome shotgun (WGS) entry which is preliminary data.</text>
</comment>
<protein>
    <submittedName>
        <fullName evidence="3">Uncharacterized protein</fullName>
    </submittedName>
</protein>
<evidence type="ECO:0000256" key="1">
    <source>
        <dbReference type="SAM" id="MobiDB-lite"/>
    </source>
</evidence>
<proteinExistence type="predicted"/>
<evidence type="ECO:0000313" key="4">
    <source>
        <dbReference type="Proteomes" id="UP000320806"/>
    </source>
</evidence>
<dbReference type="AlphaFoldDB" id="A0A542EGW0"/>
<feature type="transmembrane region" description="Helical" evidence="2">
    <location>
        <begin position="48"/>
        <end position="70"/>
    </location>
</feature>
<gene>
    <name evidence="3" type="ORF">FB459_2049</name>
</gene>
<name>A0A542EGW0_9MICO</name>
<feature type="region of interest" description="Disordered" evidence="1">
    <location>
        <begin position="1"/>
        <end position="27"/>
    </location>
</feature>
<accession>A0A542EGW0</accession>
<reference evidence="3 4" key="1">
    <citation type="submission" date="2019-06" db="EMBL/GenBank/DDBJ databases">
        <title>Sequencing the genomes of 1000 actinobacteria strains.</title>
        <authorList>
            <person name="Klenk H.-P."/>
        </authorList>
    </citation>
    <scope>NUCLEOTIDE SEQUENCE [LARGE SCALE GENOMIC DNA]</scope>
    <source>
        <strain evidence="3 4">DSM 19828</strain>
    </source>
</reference>
<dbReference type="EMBL" id="VFMO01000001">
    <property type="protein sequence ID" value="TQJ14581.1"/>
    <property type="molecule type" value="Genomic_DNA"/>
</dbReference>
<keyword evidence="4" id="KW-1185">Reference proteome</keyword>
<keyword evidence="2" id="KW-1133">Transmembrane helix</keyword>
<organism evidence="3 4">
    <name type="scientific">Yimella lutea</name>
    <dbReference type="NCBI Taxonomy" id="587872"/>
    <lineage>
        <taxon>Bacteria</taxon>
        <taxon>Bacillati</taxon>
        <taxon>Actinomycetota</taxon>
        <taxon>Actinomycetes</taxon>
        <taxon>Micrococcales</taxon>
        <taxon>Dermacoccaceae</taxon>
        <taxon>Yimella</taxon>
    </lineage>
</organism>
<sequence length="151" mass="16196">MERRPGPEGSSHRAGMPTPDPWQHRNGRLTTEPVADYRTDLLLQLSPIGVAVSMLLFGLLAGTSLALYVFGAMMFVTSCSISLDATENLNNIDGTIRWDGPAPAGLTELNARLEAGDPVALQFNRSMLDGQLTDGMERALISGTLRDSVPA</sequence>
<evidence type="ECO:0000313" key="3">
    <source>
        <dbReference type="EMBL" id="TQJ14581.1"/>
    </source>
</evidence>
<keyword evidence="2" id="KW-0472">Membrane</keyword>
<keyword evidence="2" id="KW-0812">Transmembrane</keyword>
<evidence type="ECO:0000256" key="2">
    <source>
        <dbReference type="SAM" id="Phobius"/>
    </source>
</evidence>
<dbReference type="Proteomes" id="UP000320806">
    <property type="component" value="Unassembled WGS sequence"/>
</dbReference>